<dbReference type="GeneID" id="9182444"/>
<dbReference type="HOGENOM" id="CLU_2499508_0_0_1"/>
<name>D5GCU6_TUBMM</name>
<dbReference type="AlphaFoldDB" id="D5GCU6"/>
<dbReference type="EMBL" id="FN430123">
    <property type="protein sequence ID" value="CAZ82339.1"/>
    <property type="molecule type" value="Genomic_DNA"/>
</dbReference>
<gene>
    <name evidence="2" type="ORF">GSTUM_00000753001</name>
</gene>
<feature type="compositionally biased region" description="Basic and acidic residues" evidence="1">
    <location>
        <begin position="77"/>
        <end position="86"/>
    </location>
</feature>
<keyword evidence="3" id="KW-1185">Reference proteome</keyword>
<feature type="region of interest" description="Disordered" evidence="1">
    <location>
        <begin position="52"/>
        <end position="86"/>
    </location>
</feature>
<evidence type="ECO:0000256" key="1">
    <source>
        <dbReference type="SAM" id="MobiDB-lite"/>
    </source>
</evidence>
<dbReference type="RefSeq" id="XP_002838148.1">
    <property type="nucleotide sequence ID" value="XM_002838102.1"/>
</dbReference>
<dbReference type="Proteomes" id="UP000006911">
    <property type="component" value="Unassembled WGS sequence"/>
</dbReference>
<organism evidence="2 3">
    <name type="scientific">Tuber melanosporum (strain Mel28)</name>
    <name type="common">Perigord black truffle</name>
    <dbReference type="NCBI Taxonomy" id="656061"/>
    <lineage>
        <taxon>Eukaryota</taxon>
        <taxon>Fungi</taxon>
        <taxon>Dikarya</taxon>
        <taxon>Ascomycota</taxon>
        <taxon>Pezizomycotina</taxon>
        <taxon>Pezizomycetes</taxon>
        <taxon>Pezizales</taxon>
        <taxon>Tuberaceae</taxon>
        <taxon>Tuber</taxon>
    </lineage>
</organism>
<dbReference type="KEGG" id="tml:GSTUM_00000753001"/>
<reference evidence="2 3" key="1">
    <citation type="journal article" date="2010" name="Nature">
        <title>Perigord black truffle genome uncovers evolutionary origins and mechanisms of symbiosis.</title>
        <authorList>
            <person name="Martin F."/>
            <person name="Kohler A."/>
            <person name="Murat C."/>
            <person name="Balestrini R."/>
            <person name="Coutinho P.M."/>
            <person name="Jaillon O."/>
            <person name="Montanini B."/>
            <person name="Morin E."/>
            <person name="Noel B."/>
            <person name="Percudani R."/>
            <person name="Porcel B."/>
            <person name="Rubini A."/>
            <person name="Amicucci A."/>
            <person name="Amselem J."/>
            <person name="Anthouard V."/>
            <person name="Arcioni S."/>
            <person name="Artiguenave F."/>
            <person name="Aury J.M."/>
            <person name="Ballario P."/>
            <person name="Bolchi A."/>
            <person name="Brenna A."/>
            <person name="Brun A."/>
            <person name="Buee M."/>
            <person name="Cantarel B."/>
            <person name="Chevalier G."/>
            <person name="Couloux A."/>
            <person name="Da Silva C."/>
            <person name="Denoeud F."/>
            <person name="Duplessis S."/>
            <person name="Ghignone S."/>
            <person name="Hilselberger B."/>
            <person name="Iotti M."/>
            <person name="Marcais B."/>
            <person name="Mello A."/>
            <person name="Miranda M."/>
            <person name="Pacioni G."/>
            <person name="Quesneville H."/>
            <person name="Riccioni C."/>
            <person name="Ruotolo R."/>
            <person name="Splivallo R."/>
            <person name="Stocchi V."/>
            <person name="Tisserant E."/>
            <person name="Viscomi A.R."/>
            <person name="Zambonelli A."/>
            <person name="Zampieri E."/>
            <person name="Henrissat B."/>
            <person name="Lebrun M.H."/>
            <person name="Paolocci F."/>
            <person name="Bonfante P."/>
            <person name="Ottonello S."/>
            <person name="Wincker P."/>
        </authorList>
    </citation>
    <scope>NUCLEOTIDE SEQUENCE [LARGE SCALE GENOMIC DNA]</scope>
    <source>
        <strain evidence="2 3">Mel28</strain>
    </source>
</reference>
<protein>
    <submittedName>
        <fullName evidence="2">(Perigord truffle) hypothetical protein</fullName>
    </submittedName>
</protein>
<proteinExistence type="predicted"/>
<sequence length="86" mass="9422">MILTILRPLPPSSPSLLSSSISPLPEDPKVLLRPSVIQTFLSFTEMTQCTAPLPSRADPGKNKRRFYHSCGSPGERITVEDGREGD</sequence>
<evidence type="ECO:0000313" key="3">
    <source>
        <dbReference type="Proteomes" id="UP000006911"/>
    </source>
</evidence>
<dbReference type="InParanoid" id="D5GCU6"/>
<evidence type="ECO:0000313" key="2">
    <source>
        <dbReference type="EMBL" id="CAZ82339.1"/>
    </source>
</evidence>
<accession>D5GCU6</accession>